<evidence type="ECO:0000256" key="3">
    <source>
        <dbReference type="ARBA" id="ARBA00022475"/>
    </source>
</evidence>
<comment type="pathway">
    <text evidence="2">Cell wall biogenesis; peptidoglycan biosynthesis.</text>
</comment>
<dbReference type="GO" id="GO:0015648">
    <property type="term" value="F:lipid-linked peptidoglycan transporter activity"/>
    <property type="evidence" value="ECO:0007669"/>
    <property type="project" value="TreeGrafter"/>
</dbReference>
<feature type="transmembrane region" description="Helical" evidence="21">
    <location>
        <begin position="148"/>
        <end position="165"/>
    </location>
</feature>
<evidence type="ECO:0000256" key="19">
    <source>
        <dbReference type="ARBA" id="ARBA00044770"/>
    </source>
</evidence>
<feature type="transmembrane region" description="Helical" evidence="21">
    <location>
        <begin position="231"/>
        <end position="250"/>
    </location>
</feature>
<comment type="subcellular location">
    <subcellularLocation>
        <location evidence="1">Cell membrane</location>
        <topology evidence="1">Multi-pass membrane protein</topology>
    </subcellularLocation>
</comment>
<keyword evidence="4" id="KW-0132">Cell division</keyword>
<feature type="transmembrane region" description="Helical" evidence="21">
    <location>
        <begin position="190"/>
        <end position="210"/>
    </location>
</feature>
<gene>
    <name evidence="22" type="primary">ftsW</name>
    <name evidence="22" type="ORF">COX00_04395</name>
</gene>
<dbReference type="GO" id="GO:0032153">
    <property type="term" value="C:cell division site"/>
    <property type="evidence" value="ECO:0007669"/>
    <property type="project" value="TreeGrafter"/>
</dbReference>
<keyword evidence="12" id="KW-0131">Cell cycle</keyword>
<keyword evidence="6" id="KW-0808">Transferase</keyword>
<evidence type="ECO:0000256" key="18">
    <source>
        <dbReference type="ARBA" id="ARBA00041418"/>
    </source>
</evidence>
<feature type="transmembrane region" description="Helical" evidence="21">
    <location>
        <begin position="78"/>
        <end position="97"/>
    </location>
</feature>
<keyword evidence="3" id="KW-1003">Cell membrane</keyword>
<evidence type="ECO:0000256" key="10">
    <source>
        <dbReference type="ARBA" id="ARBA00022989"/>
    </source>
</evidence>
<feature type="transmembrane region" description="Helical" evidence="21">
    <location>
        <begin position="346"/>
        <end position="365"/>
    </location>
</feature>
<dbReference type="GO" id="GO:0009252">
    <property type="term" value="P:peptidoglycan biosynthetic process"/>
    <property type="evidence" value="ECO:0007669"/>
    <property type="project" value="UniProtKB-KW"/>
</dbReference>
<keyword evidence="8" id="KW-0133">Cell shape</keyword>
<dbReference type="Pfam" id="PF01098">
    <property type="entry name" value="FTSW_RODA_SPOVE"/>
    <property type="match status" value="1"/>
</dbReference>
<dbReference type="InterPro" id="IPR001182">
    <property type="entry name" value="FtsW/RodA"/>
</dbReference>
<protein>
    <recommendedName>
        <fullName evidence="17">Probable peptidoglycan glycosyltransferase FtsW</fullName>
        <ecNumber evidence="19">2.4.99.28</ecNumber>
    </recommendedName>
    <alternativeName>
        <fullName evidence="18">Cell division protein FtsW</fullName>
    </alternativeName>
    <alternativeName>
        <fullName evidence="15">Cell wall polymerase</fullName>
    </alternativeName>
    <alternativeName>
        <fullName evidence="14">Peptidoglycan polymerase</fullName>
    </alternativeName>
</protein>
<dbReference type="PANTHER" id="PTHR30474:SF2">
    <property type="entry name" value="PEPTIDOGLYCAN GLYCOSYLTRANSFERASE FTSW-RELATED"/>
    <property type="match status" value="1"/>
</dbReference>
<keyword evidence="11 21" id="KW-0472">Membrane</keyword>
<comment type="catalytic activity">
    <reaction evidence="20">
        <text>[GlcNAc-(1-&gt;4)-Mur2Ac(oyl-L-Ala-gamma-D-Glu-L-Lys-D-Ala-D-Ala)](n)-di-trans,octa-cis-undecaprenyl diphosphate + beta-D-GlcNAc-(1-&gt;4)-Mur2Ac(oyl-L-Ala-gamma-D-Glu-L-Lys-D-Ala-D-Ala)-di-trans,octa-cis-undecaprenyl diphosphate = [GlcNAc-(1-&gt;4)-Mur2Ac(oyl-L-Ala-gamma-D-Glu-L-Lys-D-Ala-D-Ala)](n+1)-di-trans,octa-cis-undecaprenyl diphosphate + di-trans,octa-cis-undecaprenyl diphosphate + H(+)</text>
        <dbReference type="Rhea" id="RHEA:23708"/>
        <dbReference type="Rhea" id="RHEA-COMP:9602"/>
        <dbReference type="Rhea" id="RHEA-COMP:9603"/>
        <dbReference type="ChEBI" id="CHEBI:15378"/>
        <dbReference type="ChEBI" id="CHEBI:58405"/>
        <dbReference type="ChEBI" id="CHEBI:60033"/>
        <dbReference type="ChEBI" id="CHEBI:78435"/>
        <dbReference type="EC" id="2.4.99.28"/>
    </reaction>
</comment>
<evidence type="ECO:0000256" key="13">
    <source>
        <dbReference type="ARBA" id="ARBA00023316"/>
    </source>
</evidence>
<evidence type="ECO:0000256" key="7">
    <source>
        <dbReference type="ARBA" id="ARBA00022692"/>
    </source>
</evidence>
<keyword evidence="7 21" id="KW-0812">Transmembrane</keyword>
<feature type="transmembrane region" description="Helical" evidence="21">
    <location>
        <begin position="270"/>
        <end position="295"/>
    </location>
</feature>
<feature type="transmembrane region" description="Helical" evidence="21">
    <location>
        <begin position="12"/>
        <end position="34"/>
    </location>
</feature>
<evidence type="ECO:0000256" key="16">
    <source>
        <dbReference type="ARBA" id="ARBA00038053"/>
    </source>
</evidence>
<evidence type="ECO:0000256" key="12">
    <source>
        <dbReference type="ARBA" id="ARBA00023306"/>
    </source>
</evidence>
<dbReference type="Proteomes" id="UP000231581">
    <property type="component" value="Unassembled WGS sequence"/>
</dbReference>
<dbReference type="AlphaFoldDB" id="A0A2H0BRH0"/>
<evidence type="ECO:0000256" key="4">
    <source>
        <dbReference type="ARBA" id="ARBA00022618"/>
    </source>
</evidence>
<dbReference type="EC" id="2.4.99.28" evidence="19"/>
<evidence type="ECO:0000313" key="23">
    <source>
        <dbReference type="Proteomes" id="UP000231581"/>
    </source>
</evidence>
<feature type="transmembrane region" description="Helical" evidence="21">
    <location>
        <begin position="54"/>
        <end position="71"/>
    </location>
</feature>
<evidence type="ECO:0000256" key="8">
    <source>
        <dbReference type="ARBA" id="ARBA00022960"/>
    </source>
</evidence>
<dbReference type="GO" id="GO:0051301">
    <property type="term" value="P:cell division"/>
    <property type="evidence" value="ECO:0007669"/>
    <property type="project" value="UniProtKB-KW"/>
</dbReference>
<evidence type="ECO:0000256" key="1">
    <source>
        <dbReference type="ARBA" id="ARBA00004651"/>
    </source>
</evidence>
<feature type="transmembrane region" description="Helical" evidence="21">
    <location>
        <begin position="117"/>
        <end position="136"/>
    </location>
</feature>
<accession>A0A2H0BRH0</accession>
<name>A0A2H0BRH0_9BACT</name>
<dbReference type="GO" id="GO:0071555">
    <property type="term" value="P:cell wall organization"/>
    <property type="evidence" value="ECO:0007669"/>
    <property type="project" value="UniProtKB-KW"/>
</dbReference>
<keyword evidence="5" id="KW-0328">Glycosyltransferase</keyword>
<reference evidence="22 23" key="1">
    <citation type="submission" date="2017-09" db="EMBL/GenBank/DDBJ databases">
        <title>Depth-based differentiation of microbial function through sediment-hosted aquifers and enrichment of novel symbionts in the deep terrestrial subsurface.</title>
        <authorList>
            <person name="Probst A.J."/>
            <person name="Ladd B."/>
            <person name="Jarett J.K."/>
            <person name="Geller-Mcgrath D.E."/>
            <person name="Sieber C.M."/>
            <person name="Emerson J.B."/>
            <person name="Anantharaman K."/>
            <person name="Thomas B.C."/>
            <person name="Malmstrom R."/>
            <person name="Stieglmeier M."/>
            <person name="Klingl A."/>
            <person name="Woyke T."/>
            <person name="Ryan C.M."/>
            <person name="Banfield J.F."/>
        </authorList>
    </citation>
    <scope>NUCLEOTIDE SEQUENCE [LARGE SCALE GENOMIC DNA]</scope>
    <source>
        <strain evidence="22">CG22_combo_CG10-13_8_21_14_all_47_17</strain>
    </source>
</reference>
<evidence type="ECO:0000313" key="22">
    <source>
        <dbReference type="EMBL" id="PIP60267.1"/>
    </source>
</evidence>
<dbReference type="GO" id="GO:0005886">
    <property type="term" value="C:plasma membrane"/>
    <property type="evidence" value="ECO:0007669"/>
    <property type="project" value="UniProtKB-SubCell"/>
</dbReference>
<dbReference type="PANTHER" id="PTHR30474">
    <property type="entry name" value="CELL CYCLE PROTEIN"/>
    <property type="match status" value="1"/>
</dbReference>
<dbReference type="GO" id="GO:0008360">
    <property type="term" value="P:regulation of cell shape"/>
    <property type="evidence" value="ECO:0007669"/>
    <property type="project" value="UniProtKB-KW"/>
</dbReference>
<feature type="transmembrane region" description="Helical" evidence="21">
    <location>
        <begin position="307"/>
        <end position="326"/>
    </location>
</feature>
<proteinExistence type="inferred from homology"/>
<organism evidence="22 23">
    <name type="scientific">Candidatus Uhrbacteria bacterium CG22_combo_CG10-13_8_21_14_all_47_17</name>
    <dbReference type="NCBI Taxonomy" id="1975041"/>
    <lineage>
        <taxon>Bacteria</taxon>
        <taxon>Candidatus Uhriibacteriota</taxon>
    </lineage>
</organism>
<keyword evidence="9" id="KW-0573">Peptidoglycan synthesis</keyword>
<comment type="caution">
    <text evidence="22">The sequence shown here is derived from an EMBL/GenBank/DDBJ whole genome shotgun (WGS) entry which is preliminary data.</text>
</comment>
<evidence type="ECO:0000256" key="17">
    <source>
        <dbReference type="ARBA" id="ARBA00041185"/>
    </source>
</evidence>
<dbReference type="InterPro" id="IPR013437">
    <property type="entry name" value="FtsW"/>
</dbReference>
<evidence type="ECO:0000256" key="6">
    <source>
        <dbReference type="ARBA" id="ARBA00022679"/>
    </source>
</evidence>
<evidence type="ECO:0000256" key="20">
    <source>
        <dbReference type="ARBA" id="ARBA00049902"/>
    </source>
</evidence>
<dbReference type="GO" id="GO:0008955">
    <property type="term" value="F:peptidoglycan glycosyltransferase activity"/>
    <property type="evidence" value="ECO:0007669"/>
    <property type="project" value="UniProtKB-EC"/>
</dbReference>
<dbReference type="NCBIfam" id="TIGR02614">
    <property type="entry name" value="ftsW"/>
    <property type="match status" value="1"/>
</dbReference>
<sequence length="375" mass="40431">MPLKLKERLTRLDPFILMMTAGLVVFGLIALMSATGPIAFQRTGDSLYFVKRQILLGVLPGLVLFAFFAVIEYKRWKSLAGLLLIATFALLLLVYIPGIGFTVGGSRSWAALGPIRFQPSEFVKLTFLIYLAAWLAERKEKAHSLKEGALPFAGLLGAVVLFLVLQPDTGTMVVLAGTSVMMYLASGAPLLWFATLSLSGVGLVALLIKISPYRAARFMTFLHPELDPKGIGYHINQAILAIGSGGFFGLGYGNSRQKFLYLPEVEADSIFAIIAEEMGFVVVLLLLAAYAFLVFRCFKIAKEADDAFGALLAVGVGSWVGIQLLINVMSMTGLMPMTGVTLPFISHGGTSMVVLLGAMGLVAGIPRHAKKRIHV</sequence>
<dbReference type="EMBL" id="PCSZ01000076">
    <property type="protein sequence ID" value="PIP60267.1"/>
    <property type="molecule type" value="Genomic_DNA"/>
</dbReference>
<evidence type="ECO:0000256" key="21">
    <source>
        <dbReference type="SAM" id="Phobius"/>
    </source>
</evidence>
<evidence type="ECO:0000256" key="9">
    <source>
        <dbReference type="ARBA" id="ARBA00022984"/>
    </source>
</evidence>
<keyword evidence="10 21" id="KW-1133">Transmembrane helix</keyword>
<evidence type="ECO:0000256" key="14">
    <source>
        <dbReference type="ARBA" id="ARBA00032370"/>
    </source>
</evidence>
<evidence type="ECO:0000256" key="11">
    <source>
        <dbReference type="ARBA" id="ARBA00023136"/>
    </source>
</evidence>
<evidence type="ECO:0000256" key="5">
    <source>
        <dbReference type="ARBA" id="ARBA00022676"/>
    </source>
</evidence>
<evidence type="ECO:0000256" key="2">
    <source>
        <dbReference type="ARBA" id="ARBA00004752"/>
    </source>
</evidence>
<evidence type="ECO:0000256" key="15">
    <source>
        <dbReference type="ARBA" id="ARBA00033270"/>
    </source>
</evidence>
<keyword evidence="13" id="KW-0961">Cell wall biogenesis/degradation</keyword>
<comment type="similarity">
    <text evidence="16">Belongs to the SEDS family. FtsW subfamily.</text>
</comment>